<name>A0A4Q1RKX4_9FIRM</name>
<gene>
    <name evidence="2" type="ORF">ETP43_15575</name>
</gene>
<dbReference type="InterPro" id="IPR037523">
    <property type="entry name" value="VOC_core"/>
</dbReference>
<evidence type="ECO:0000259" key="1">
    <source>
        <dbReference type="PROSITE" id="PS51819"/>
    </source>
</evidence>
<dbReference type="EMBL" id="SDKC01000001">
    <property type="protein sequence ID" value="RXS76481.1"/>
    <property type="molecule type" value="Genomic_DNA"/>
</dbReference>
<dbReference type="AlphaFoldDB" id="A0A4Q1RKX4"/>
<proteinExistence type="predicted"/>
<dbReference type="OrthoDB" id="9814858at2"/>
<dbReference type="PROSITE" id="PS51819">
    <property type="entry name" value="VOC"/>
    <property type="match status" value="1"/>
</dbReference>
<sequence length="129" mass="14371">MLVQGIHHVCIRCEKSEIEKVKEFYQGVLGMPVIRSWGEPELEGFMFDTGAGLVEVFTDAEGQLPQGSIRHFALKTDDVDGCVKAVREAGYPITVEPKDIVIPSQPEFPVRVAFCNGPTGEEIEFFQEK</sequence>
<feature type="domain" description="VOC" evidence="1">
    <location>
        <begin position="5"/>
        <end position="128"/>
    </location>
</feature>
<dbReference type="InterPro" id="IPR004360">
    <property type="entry name" value="Glyas_Fos-R_dOase_dom"/>
</dbReference>
<dbReference type="InterPro" id="IPR029068">
    <property type="entry name" value="Glyas_Bleomycin-R_OHBP_Dase"/>
</dbReference>
<dbReference type="SUPFAM" id="SSF54593">
    <property type="entry name" value="Glyoxalase/Bleomycin resistance protein/Dihydroxybiphenyl dioxygenase"/>
    <property type="match status" value="1"/>
</dbReference>
<dbReference type="Pfam" id="PF00903">
    <property type="entry name" value="Glyoxalase"/>
    <property type="match status" value="1"/>
</dbReference>
<protein>
    <submittedName>
        <fullName evidence="2">VOC family protein</fullName>
    </submittedName>
</protein>
<dbReference type="Gene3D" id="3.10.180.10">
    <property type="entry name" value="2,3-Dihydroxybiphenyl 1,2-Dioxygenase, domain 1"/>
    <property type="match status" value="1"/>
</dbReference>
<reference evidence="2 3" key="1">
    <citation type="submission" date="2019-01" db="EMBL/GenBank/DDBJ databases">
        <title>Blautia sp. nov. KGMB01111 isolated human feces.</title>
        <authorList>
            <person name="Park J.-E."/>
            <person name="Kim J.-S."/>
            <person name="Park S.-H."/>
        </authorList>
    </citation>
    <scope>NUCLEOTIDE SEQUENCE [LARGE SCALE GENOMIC DNA]</scope>
    <source>
        <strain evidence="2 3">KGMB01111</strain>
    </source>
</reference>
<evidence type="ECO:0000313" key="2">
    <source>
        <dbReference type="EMBL" id="RXS76481.1"/>
    </source>
</evidence>
<keyword evidence="3" id="KW-1185">Reference proteome</keyword>
<comment type="caution">
    <text evidence="2">The sequence shown here is derived from an EMBL/GenBank/DDBJ whole genome shotgun (WGS) entry which is preliminary data.</text>
</comment>
<dbReference type="RefSeq" id="WP_129259188.1">
    <property type="nucleotide sequence ID" value="NZ_SDKC01000001.1"/>
</dbReference>
<organism evidence="2 3">
    <name type="scientific">Blautia faecicola</name>
    <dbReference type="NCBI Taxonomy" id="2509240"/>
    <lineage>
        <taxon>Bacteria</taxon>
        <taxon>Bacillati</taxon>
        <taxon>Bacillota</taxon>
        <taxon>Clostridia</taxon>
        <taxon>Lachnospirales</taxon>
        <taxon>Lachnospiraceae</taxon>
        <taxon>Blautia</taxon>
    </lineage>
</organism>
<accession>A0A4Q1RKX4</accession>
<dbReference type="Proteomes" id="UP000290106">
    <property type="component" value="Unassembled WGS sequence"/>
</dbReference>
<evidence type="ECO:0000313" key="3">
    <source>
        <dbReference type="Proteomes" id="UP000290106"/>
    </source>
</evidence>